<sequence>MTEYNGGSSKADHLCVLVHGLWGEPKHLASVAASLRKAYSEDELHILVAESNSGYFTYDGIETGGERVCVEVEETLAAIKAKGANITKLSIIGYSLGGLVARYAVGLLQAKGILDSLECKNFIAFASPFLGVRSPTRGTFSTVFNALGARTLSMSGRQLFGIDSFRDTGRPLLAVMTDMESIFMAGLRQFKRRALYANIVNDRSANYYTTSISKTDPYAAIANEGGEVEDLPVNFVPGYGDIILDPEQPIDFSKLPEVYDNVKYRAANGLNESKSRTSTRRALRKFLANPRSREARMGLLESAPMFAFALLLPLAVSLFLISSVYQGFMSSRRRQLHEGGMAGIDIKSYRVPLWIRTLRNTVEDAYEDIDTAQEPGFATPVDSGLDASGAQTPDESSKGPHQRGLSQSSLSLSQQQLASESREVRHSKGDHQPVLALSPEQFTMIENLNTLDWHKYRVWIHNVRHSHAAIIVRHESTRFEEGKTVLRHFVNEEFLV</sequence>
<proteinExistence type="inferred from homology"/>
<feature type="compositionally biased region" description="Low complexity" evidence="3">
    <location>
        <begin position="405"/>
        <end position="417"/>
    </location>
</feature>
<evidence type="ECO:0000256" key="1">
    <source>
        <dbReference type="ARBA" id="ARBA00007920"/>
    </source>
</evidence>
<dbReference type="OrthoDB" id="273452at2759"/>
<evidence type="ECO:0000313" key="7">
    <source>
        <dbReference type="Proteomes" id="UP000016923"/>
    </source>
</evidence>
<organism evidence="6 7">
    <name type="scientific">Ophiostoma piceae (strain UAMH 11346)</name>
    <name type="common">Sap stain fungus</name>
    <dbReference type="NCBI Taxonomy" id="1262450"/>
    <lineage>
        <taxon>Eukaryota</taxon>
        <taxon>Fungi</taxon>
        <taxon>Dikarya</taxon>
        <taxon>Ascomycota</taxon>
        <taxon>Pezizomycotina</taxon>
        <taxon>Sordariomycetes</taxon>
        <taxon>Sordariomycetidae</taxon>
        <taxon>Ophiostomatales</taxon>
        <taxon>Ophiostomataceae</taxon>
        <taxon>Ophiostoma</taxon>
    </lineage>
</organism>
<dbReference type="InterPro" id="IPR044294">
    <property type="entry name" value="Lipase-like"/>
</dbReference>
<reference evidence="6 7" key="1">
    <citation type="journal article" date="2013" name="BMC Genomics">
        <title>The genome and transcriptome of the pine saprophyte Ophiostoma piceae, and a comparison with the bark beetle-associated pine pathogen Grosmannia clavigera.</title>
        <authorList>
            <person name="Haridas S."/>
            <person name="Wang Y."/>
            <person name="Lim L."/>
            <person name="Massoumi Alamouti S."/>
            <person name="Jackman S."/>
            <person name="Docking R."/>
            <person name="Robertson G."/>
            <person name="Birol I."/>
            <person name="Bohlmann J."/>
            <person name="Breuil C."/>
        </authorList>
    </citation>
    <scope>NUCLEOTIDE SEQUENCE [LARGE SCALE GENOMIC DNA]</scope>
    <source>
        <strain evidence="6 7">UAMH 11346</strain>
    </source>
</reference>
<keyword evidence="4" id="KW-0472">Membrane</keyword>
<dbReference type="VEuPathDB" id="FungiDB:F503_08216"/>
<protein>
    <recommendedName>
        <fullName evidence="5">DUF676 domain-containing protein</fullName>
    </recommendedName>
</protein>
<evidence type="ECO:0000256" key="4">
    <source>
        <dbReference type="SAM" id="Phobius"/>
    </source>
</evidence>
<keyword evidence="4" id="KW-0812">Transmembrane</keyword>
<dbReference type="GO" id="GO:0004622">
    <property type="term" value="F:phosphatidylcholine lysophospholipase activity"/>
    <property type="evidence" value="ECO:0007669"/>
    <property type="project" value="TreeGrafter"/>
</dbReference>
<dbReference type="GO" id="GO:0005811">
    <property type="term" value="C:lipid droplet"/>
    <property type="evidence" value="ECO:0007669"/>
    <property type="project" value="TreeGrafter"/>
</dbReference>
<evidence type="ECO:0000256" key="2">
    <source>
        <dbReference type="ARBA" id="ARBA00022963"/>
    </source>
</evidence>
<dbReference type="PANTHER" id="PTHR12482">
    <property type="entry name" value="LIPASE ROG1-RELATED-RELATED"/>
    <property type="match status" value="1"/>
</dbReference>
<gene>
    <name evidence="6" type="ORF">F503_08216</name>
</gene>
<evidence type="ECO:0000259" key="5">
    <source>
        <dbReference type="Pfam" id="PF05057"/>
    </source>
</evidence>
<name>S3CXV0_OPHP1</name>
<dbReference type="InterPro" id="IPR007751">
    <property type="entry name" value="DUF676_lipase-like"/>
</dbReference>
<evidence type="ECO:0000256" key="3">
    <source>
        <dbReference type="SAM" id="MobiDB-lite"/>
    </source>
</evidence>
<accession>S3CXV0</accession>
<keyword evidence="2" id="KW-0442">Lipid degradation</keyword>
<keyword evidence="2" id="KW-0443">Lipid metabolism</keyword>
<dbReference type="HOGENOM" id="CLU_027968_1_1_1"/>
<dbReference type="PANTHER" id="PTHR12482:SF65">
    <property type="entry name" value="ESTERASE, PUTATIVE (AFU_ORTHOLOGUE AFUA_3G12320)-RELATED"/>
    <property type="match status" value="1"/>
</dbReference>
<keyword evidence="4" id="KW-1133">Transmembrane helix</keyword>
<dbReference type="EMBL" id="KE148155">
    <property type="protein sequence ID" value="EPE05685.1"/>
    <property type="molecule type" value="Genomic_DNA"/>
</dbReference>
<dbReference type="AlphaFoldDB" id="S3CXV0"/>
<dbReference type="GO" id="GO:0016042">
    <property type="term" value="P:lipid catabolic process"/>
    <property type="evidence" value="ECO:0007669"/>
    <property type="project" value="UniProtKB-KW"/>
</dbReference>
<evidence type="ECO:0000313" key="6">
    <source>
        <dbReference type="EMBL" id="EPE05685.1"/>
    </source>
</evidence>
<feature type="region of interest" description="Disordered" evidence="3">
    <location>
        <begin position="373"/>
        <end position="435"/>
    </location>
</feature>
<dbReference type="SUPFAM" id="SSF53474">
    <property type="entry name" value="alpha/beta-Hydrolases"/>
    <property type="match status" value="1"/>
</dbReference>
<dbReference type="OMA" id="FCTPHVG"/>
<dbReference type="Gene3D" id="3.40.50.1820">
    <property type="entry name" value="alpha/beta hydrolase"/>
    <property type="match status" value="1"/>
</dbReference>
<feature type="transmembrane region" description="Helical" evidence="4">
    <location>
        <begin position="305"/>
        <end position="325"/>
    </location>
</feature>
<dbReference type="eggNOG" id="KOG4372">
    <property type="taxonomic scope" value="Eukaryota"/>
</dbReference>
<dbReference type="Proteomes" id="UP000016923">
    <property type="component" value="Unassembled WGS sequence"/>
</dbReference>
<feature type="compositionally biased region" description="Basic and acidic residues" evidence="3">
    <location>
        <begin position="420"/>
        <end position="431"/>
    </location>
</feature>
<keyword evidence="7" id="KW-1185">Reference proteome</keyword>
<dbReference type="GO" id="GO:0047372">
    <property type="term" value="F:monoacylglycerol lipase activity"/>
    <property type="evidence" value="ECO:0007669"/>
    <property type="project" value="TreeGrafter"/>
</dbReference>
<comment type="similarity">
    <text evidence="1">Belongs to the putative lipase ROG1 family.</text>
</comment>
<feature type="domain" description="DUF676" evidence="5">
    <location>
        <begin position="9"/>
        <end position="211"/>
    </location>
</feature>
<dbReference type="Pfam" id="PF05057">
    <property type="entry name" value="DUF676"/>
    <property type="match status" value="1"/>
</dbReference>
<dbReference type="InterPro" id="IPR029058">
    <property type="entry name" value="AB_hydrolase_fold"/>
</dbReference>